<dbReference type="OrthoDB" id="2573028at2759"/>
<evidence type="ECO:0000313" key="3">
    <source>
        <dbReference type="Proteomes" id="UP000092666"/>
    </source>
</evidence>
<feature type="region of interest" description="Disordered" evidence="1">
    <location>
        <begin position="821"/>
        <end position="842"/>
    </location>
</feature>
<gene>
    <name evidence="2" type="ORF">I316_05587</name>
</gene>
<name>A0A1B9GNT3_9TREE</name>
<dbReference type="AlphaFoldDB" id="A0A1B9GNT3"/>
<reference evidence="2 3" key="1">
    <citation type="submission" date="2013-07" db="EMBL/GenBank/DDBJ databases">
        <title>The Genome Sequence of Cryptococcus heveanensis BCC8398.</title>
        <authorList>
            <consortium name="The Broad Institute Genome Sequencing Platform"/>
            <person name="Cuomo C."/>
            <person name="Litvintseva A."/>
            <person name="Chen Y."/>
            <person name="Heitman J."/>
            <person name="Sun S."/>
            <person name="Springer D."/>
            <person name="Dromer F."/>
            <person name="Young S.K."/>
            <person name="Zeng Q."/>
            <person name="Gargeya S."/>
            <person name="Fitzgerald M."/>
            <person name="Abouelleil A."/>
            <person name="Alvarado L."/>
            <person name="Berlin A.M."/>
            <person name="Chapman S.B."/>
            <person name="Dewar J."/>
            <person name="Goldberg J."/>
            <person name="Griggs A."/>
            <person name="Gujja S."/>
            <person name="Hansen M."/>
            <person name="Howarth C."/>
            <person name="Imamovic A."/>
            <person name="Larimer J."/>
            <person name="McCowan C."/>
            <person name="Murphy C."/>
            <person name="Pearson M."/>
            <person name="Priest M."/>
            <person name="Roberts A."/>
            <person name="Saif S."/>
            <person name="Shea T."/>
            <person name="Sykes S."/>
            <person name="Wortman J."/>
            <person name="Nusbaum C."/>
            <person name="Birren B."/>
        </authorList>
    </citation>
    <scope>NUCLEOTIDE SEQUENCE [LARGE SCALE GENOMIC DNA]</scope>
    <source>
        <strain evidence="2 3">BCC8398</strain>
    </source>
</reference>
<protein>
    <submittedName>
        <fullName evidence="2">Uncharacterized protein</fullName>
    </submittedName>
</protein>
<feature type="region of interest" description="Disordered" evidence="1">
    <location>
        <begin position="858"/>
        <end position="952"/>
    </location>
</feature>
<feature type="compositionally biased region" description="Low complexity" evidence="1">
    <location>
        <begin position="924"/>
        <end position="934"/>
    </location>
</feature>
<feature type="compositionally biased region" description="Basic and acidic residues" evidence="1">
    <location>
        <begin position="208"/>
        <end position="231"/>
    </location>
</feature>
<dbReference type="Proteomes" id="UP000092666">
    <property type="component" value="Unassembled WGS sequence"/>
</dbReference>
<dbReference type="EMBL" id="KV700129">
    <property type="protein sequence ID" value="OCF32666.1"/>
    <property type="molecule type" value="Genomic_DNA"/>
</dbReference>
<feature type="region of interest" description="Disordered" evidence="1">
    <location>
        <begin position="185"/>
        <end position="270"/>
    </location>
</feature>
<sequence>MPKAAAEDHRPARAVLHAPYPLPFIVTRQPPVPPLHSQQRPFPAAPASVPPRETAHSPVSVPQVSASIADFPAFSNDWRTISPAFPPLPYTKDDGDATEERRERVKRLRLLKWKKRKQDESSEYEMMSLLGLGDEGSSLGTNLLGLTRQVGKISPGEGGQDEEDSNMDENNLLIYAFVSSFERGAFDSPPSDSSPKIPTGPAAIHSEPSIHDCRYHDEEAEYRSDTPRPEPFEDDVNGIISFGDSADEQDREITPKPGPGTRDFQPLKPKTPAWDIVSDAMSSLWSDGTDADQADEEGNTKVSPASQSLITPSVSASQLAQRIKKASHSPGKSVANAHPSPQHKHKPLFLGQTNQAPFTYVPRPRAPPSQSSLGDGGGVLGGYVSEAGSVRTVRQIVRSRVNRMKVKRERERERAQHQERNRSTTPMQRDYQRQSLPKETHQQTVEAIQPPRLATAPGLSHTSQPTMVAPHTAASIPQQSMFGLDAFAFAPFAPLLRPSEVLSSPPTSGFGSHPAQQISQPALLQPPPAREPSYSPQPMSIDPRTTETQLWGSTSWPHPLPAREQISPPNASNLLRRIDEGVDVPMPTAESRLSQPRLHRPEIGRSVNRGSFHARAKGNGVRTRAGVGDGDDDVVPLGKACHNAFLLRQRAGARKRESALAGLKARLGKNRHPTLKGLAEQSRLDQHSGGYGATAGPSATGQHIAVHPALQQQPQLDNLNQAQAPWLVQLQSMIQQLSKIQEPQAPQLALSSMSPPINWFPQTQVHVQPQSPALGQMQNWAQAMPLLQALGLAFPGMASQSQQQVQPQQHQQLPMQQASIMSGNAQPASNQNIQFPPTPAPAQGLPHEYHRPTRISAHVGNQKQASQPTWATQPFSFPTPGPTPHVPGPAFEEQAGHGDMKPPRKRRRSISPTSAHDPFRRTRSPSAARRTQAAGTGLPFPFTQRSHTHLQPATDLSLDRAGRGRGGGLGGVGVNLNGLLGSPAQIINKRSPTYRAQTPKVSARQALEEAEWMEGEGESEDGSMYDQAKLDIGIGAGGGLGHSRRAIQPQTQTPKVPLQRRTEYWDAGGGGDGDDDGDVEGGETEVERVGRRDKWVHAQRRINAKGKGRAL</sequence>
<feature type="compositionally biased region" description="Acidic residues" evidence="1">
    <location>
        <begin position="1072"/>
        <end position="1084"/>
    </location>
</feature>
<keyword evidence="3" id="KW-1185">Reference proteome</keyword>
<evidence type="ECO:0000256" key="1">
    <source>
        <dbReference type="SAM" id="MobiDB-lite"/>
    </source>
</evidence>
<feature type="compositionally biased region" description="Polar residues" evidence="1">
    <location>
        <begin position="821"/>
        <end position="835"/>
    </location>
</feature>
<feature type="compositionally biased region" description="Basic and acidic residues" evidence="1">
    <location>
        <begin position="430"/>
        <end position="441"/>
    </location>
</feature>
<feature type="region of interest" description="Disordered" evidence="1">
    <location>
        <begin position="406"/>
        <end position="441"/>
    </location>
</feature>
<feature type="compositionally biased region" description="Polar residues" evidence="1">
    <location>
        <begin position="859"/>
        <end position="876"/>
    </location>
</feature>
<reference evidence="3" key="2">
    <citation type="submission" date="2013-12" db="EMBL/GenBank/DDBJ databases">
        <title>Evolution of pathogenesis and genome organization in the Tremellales.</title>
        <authorList>
            <person name="Cuomo C."/>
            <person name="Litvintseva A."/>
            <person name="Heitman J."/>
            <person name="Chen Y."/>
            <person name="Sun S."/>
            <person name="Springer D."/>
            <person name="Dromer F."/>
            <person name="Young S."/>
            <person name="Zeng Q."/>
            <person name="Chapman S."/>
            <person name="Gujja S."/>
            <person name="Saif S."/>
            <person name="Birren B."/>
        </authorList>
    </citation>
    <scope>NUCLEOTIDE SEQUENCE [LARGE SCALE GENOMIC DNA]</scope>
    <source>
        <strain evidence="3">BCC8398</strain>
    </source>
</reference>
<feature type="compositionally biased region" description="Basic and acidic residues" evidence="1">
    <location>
        <begin position="408"/>
        <end position="422"/>
    </location>
</feature>
<feature type="region of interest" description="Disordered" evidence="1">
    <location>
        <begin position="285"/>
        <end position="348"/>
    </location>
</feature>
<feature type="compositionally biased region" description="Pro residues" evidence="1">
    <location>
        <begin position="877"/>
        <end position="887"/>
    </location>
</feature>
<proteinExistence type="predicted"/>
<feature type="region of interest" description="Disordered" evidence="1">
    <location>
        <begin position="27"/>
        <end position="61"/>
    </location>
</feature>
<evidence type="ECO:0000313" key="2">
    <source>
        <dbReference type="EMBL" id="OCF32666.1"/>
    </source>
</evidence>
<accession>A0A1B9GNT3</accession>
<feature type="compositionally biased region" description="Polar residues" evidence="1">
    <location>
        <begin position="300"/>
        <end position="320"/>
    </location>
</feature>
<organism evidence="2 3">
    <name type="scientific">Kwoniella heveanensis BCC8398</name>
    <dbReference type="NCBI Taxonomy" id="1296120"/>
    <lineage>
        <taxon>Eukaryota</taxon>
        <taxon>Fungi</taxon>
        <taxon>Dikarya</taxon>
        <taxon>Basidiomycota</taxon>
        <taxon>Agaricomycotina</taxon>
        <taxon>Tremellomycetes</taxon>
        <taxon>Tremellales</taxon>
        <taxon>Cryptococcaceae</taxon>
        <taxon>Kwoniella</taxon>
    </lineage>
</organism>
<feature type="region of interest" description="Disordered" evidence="1">
    <location>
        <begin position="1044"/>
        <end position="1088"/>
    </location>
</feature>